<dbReference type="Proteomes" id="UP000626109">
    <property type="component" value="Unassembled WGS sequence"/>
</dbReference>
<sequence length="275" mass="32459">MAAEWFKLMEEDERDELFQDFMDEYEKKAKEERRKNRKEYVEKVKEVYAENKDIKITSRWRDVQDVLKDNDAFRWLSKLEALTSWEEWVLDAEKTELQEQTKAKFRIERKARDEFRAFLRKHGEDGKIKVTTDWGKYAEDSGITKDDKYLALIAHPGSTPHDLFDDFIEELGDRYTQDRNKIKKLAKAKNIVITPSSTYADFEAKLKDEAGFKELEEEHRKSAFESLVAKAKEAQEDEEKNAKKNRKKSCWPALIRSASPQQALGLWNCCRSLGR</sequence>
<dbReference type="GO" id="GO:0071004">
    <property type="term" value="C:U2-type prespliceosome"/>
    <property type="evidence" value="ECO:0007669"/>
    <property type="project" value="TreeGrafter"/>
</dbReference>
<dbReference type="GO" id="GO:0005685">
    <property type="term" value="C:U1 snRNP"/>
    <property type="evidence" value="ECO:0007669"/>
    <property type="project" value="TreeGrafter"/>
</dbReference>
<dbReference type="Pfam" id="PF25432">
    <property type="entry name" value="FF_PRPF40A"/>
    <property type="match status" value="1"/>
</dbReference>
<dbReference type="GO" id="GO:0003723">
    <property type="term" value="F:RNA binding"/>
    <property type="evidence" value="ECO:0007669"/>
    <property type="project" value="TreeGrafter"/>
</dbReference>
<protein>
    <submittedName>
        <fullName evidence="1">Uncharacterized protein</fullName>
    </submittedName>
</protein>
<gene>
    <name evidence="1" type="ORF">PGLA2088_LOCUS21346</name>
</gene>
<organism evidence="1 2">
    <name type="scientific">Polarella glacialis</name>
    <name type="common">Dinoflagellate</name>
    <dbReference type="NCBI Taxonomy" id="89957"/>
    <lineage>
        <taxon>Eukaryota</taxon>
        <taxon>Sar</taxon>
        <taxon>Alveolata</taxon>
        <taxon>Dinophyceae</taxon>
        <taxon>Suessiales</taxon>
        <taxon>Suessiaceae</taxon>
        <taxon>Polarella</taxon>
    </lineage>
</organism>
<dbReference type="EMBL" id="CAJNNW010025763">
    <property type="protein sequence ID" value="CAE8679415.1"/>
    <property type="molecule type" value="Genomic_DNA"/>
</dbReference>
<dbReference type="AlphaFoldDB" id="A0A813JI78"/>
<reference evidence="1" key="1">
    <citation type="submission" date="2021-02" db="EMBL/GenBank/DDBJ databases">
        <authorList>
            <person name="Dougan E. K."/>
            <person name="Rhodes N."/>
            <person name="Thang M."/>
            <person name="Chan C."/>
        </authorList>
    </citation>
    <scope>NUCLEOTIDE SEQUENCE</scope>
</reference>
<evidence type="ECO:0000313" key="1">
    <source>
        <dbReference type="EMBL" id="CAE8679415.1"/>
    </source>
</evidence>
<dbReference type="GO" id="GO:0045292">
    <property type="term" value="P:mRNA cis splicing, via spliceosome"/>
    <property type="evidence" value="ECO:0007669"/>
    <property type="project" value="InterPro"/>
</dbReference>
<dbReference type="Gene3D" id="1.10.10.440">
    <property type="entry name" value="FF domain"/>
    <property type="match status" value="1"/>
</dbReference>
<dbReference type="SUPFAM" id="SSF81698">
    <property type="entry name" value="FF domain"/>
    <property type="match status" value="2"/>
</dbReference>
<dbReference type="PANTHER" id="PTHR11864:SF0">
    <property type="entry name" value="PRP40 PRE-MRNA PROCESSING FACTOR 40 HOMOLOG A (YEAST)"/>
    <property type="match status" value="1"/>
</dbReference>
<proteinExistence type="predicted"/>
<accession>A0A813JI78</accession>
<dbReference type="PANTHER" id="PTHR11864">
    <property type="entry name" value="PRE-MRNA-PROCESSING PROTEIN PRP40"/>
    <property type="match status" value="1"/>
</dbReference>
<evidence type="ECO:0000313" key="2">
    <source>
        <dbReference type="Proteomes" id="UP000626109"/>
    </source>
</evidence>
<name>A0A813JI78_POLGL</name>
<dbReference type="InterPro" id="IPR039726">
    <property type="entry name" value="Prp40-like"/>
</dbReference>
<dbReference type="InterPro" id="IPR036517">
    <property type="entry name" value="FF_domain_sf"/>
</dbReference>
<comment type="caution">
    <text evidence="1">The sequence shown here is derived from an EMBL/GenBank/DDBJ whole genome shotgun (WGS) entry which is preliminary data.</text>
</comment>